<evidence type="ECO:0000313" key="1">
    <source>
        <dbReference type="EMBL" id="GKX65155.1"/>
    </source>
</evidence>
<organism evidence="1 2">
    <name type="scientific">Inconstantimicrobium mannanitabidum</name>
    <dbReference type="NCBI Taxonomy" id="1604901"/>
    <lineage>
        <taxon>Bacteria</taxon>
        <taxon>Bacillati</taxon>
        <taxon>Bacillota</taxon>
        <taxon>Clostridia</taxon>
        <taxon>Eubacteriales</taxon>
        <taxon>Clostridiaceae</taxon>
        <taxon>Inconstantimicrobium</taxon>
    </lineage>
</organism>
<dbReference type="Proteomes" id="UP001058074">
    <property type="component" value="Unassembled WGS sequence"/>
</dbReference>
<proteinExistence type="predicted"/>
<dbReference type="EMBL" id="BROD01000001">
    <property type="protein sequence ID" value="GKX65155.1"/>
    <property type="molecule type" value="Genomic_DNA"/>
</dbReference>
<keyword evidence="2" id="KW-1185">Reference proteome</keyword>
<protein>
    <submittedName>
        <fullName evidence="1">Uncharacterized protein</fullName>
    </submittedName>
</protein>
<sequence>MKIIESVKEWNLIKYEAVTLEYIELISEDIDRTKKTIEIVINNLEKQEESDLMFSKKQAAQLVGVTEETIRNWERNELIPQSLPYQKRFYSQAILKRMYVIRLLLLNGYSIMIIRKFFMHYNLGERSNAIESLINPIFVHHLQLE</sequence>
<comment type="caution">
    <text evidence="1">The sequence shown here is derived from an EMBL/GenBank/DDBJ whole genome shotgun (WGS) entry which is preliminary data.</text>
</comment>
<reference evidence="1" key="1">
    <citation type="journal article" date="2025" name="Int. J. Syst. Evol. Microbiol.">
        <title>Inconstantimicrobium mannanitabidum sp. nov., a novel member of the family Clostridiaceae isolated from anoxic soil under the treatment of reductive soil disinfestation.</title>
        <authorList>
            <person name="Ueki A."/>
            <person name="Tonouchi A."/>
            <person name="Honma S."/>
            <person name="Kaku N."/>
            <person name="Ueki K."/>
        </authorList>
    </citation>
    <scope>NUCLEOTIDE SEQUENCE</scope>
    <source>
        <strain evidence="1">TW13</strain>
    </source>
</reference>
<evidence type="ECO:0000313" key="2">
    <source>
        <dbReference type="Proteomes" id="UP001058074"/>
    </source>
</evidence>
<name>A0ACB5R7S6_9CLOT</name>
<gene>
    <name evidence="1" type="ORF">rsdtw13_04130</name>
</gene>
<accession>A0ACB5R7S6</accession>